<dbReference type="SUPFAM" id="SSF48371">
    <property type="entry name" value="ARM repeat"/>
    <property type="match status" value="1"/>
</dbReference>
<evidence type="ECO:0000313" key="14">
    <source>
        <dbReference type="EMBL" id="KAH9832834.1"/>
    </source>
</evidence>
<dbReference type="EC" id="2.3.2.27" evidence="9"/>
<dbReference type="SUPFAM" id="SSF57850">
    <property type="entry name" value="RING/U-box"/>
    <property type="match status" value="1"/>
</dbReference>
<dbReference type="Gene3D" id="3.30.40.10">
    <property type="entry name" value="Zinc/RING finger domain, C3HC4 (zinc finger)"/>
    <property type="match status" value="1"/>
</dbReference>
<dbReference type="InterPro" id="IPR011990">
    <property type="entry name" value="TPR-like_helical_dom_sf"/>
</dbReference>
<organism evidence="14 15">
    <name type="scientific">Rhodofomes roseus</name>
    <dbReference type="NCBI Taxonomy" id="34475"/>
    <lineage>
        <taxon>Eukaryota</taxon>
        <taxon>Fungi</taxon>
        <taxon>Dikarya</taxon>
        <taxon>Basidiomycota</taxon>
        <taxon>Agaricomycotina</taxon>
        <taxon>Agaricomycetes</taxon>
        <taxon>Polyporales</taxon>
        <taxon>Rhodofomes</taxon>
    </lineage>
</organism>
<protein>
    <recommendedName>
        <fullName evidence="9">E3 ubiquitin-protein ligase PEP5</fullName>
        <ecNumber evidence="9">2.3.2.27</ecNumber>
    </recommendedName>
</protein>
<dbReference type="PANTHER" id="PTHR23323">
    <property type="entry name" value="VACUOLAR PROTEIN SORTING-ASSOCIATED PROTEIN"/>
    <property type="match status" value="1"/>
</dbReference>
<reference evidence="14 15" key="1">
    <citation type="journal article" date="2021" name="Environ. Microbiol.">
        <title>Gene family expansions and transcriptome signatures uncover fungal adaptations to wood decay.</title>
        <authorList>
            <person name="Hage H."/>
            <person name="Miyauchi S."/>
            <person name="Viragh M."/>
            <person name="Drula E."/>
            <person name="Min B."/>
            <person name="Chaduli D."/>
            <person name="Navarro D."/>
            <person name="Favel A."/>
            <person name="Norest M."/>
            <person name="Lesage-Meessen L."/>
            <person name="Balint B."/>
            <person name="Merenyi Z."/>
            <person name="de Eugenio L."/>
            <person name="Morin E."/>
            <person name="Martinez A.T."/>
            <person name="Baldrian P."/>
            <person name="Stursova M."/>
            <person name="Martinez M.J."/>
            <person name="Novotny C."/>
            <person name="Magnuson J.K."/>
            <person name="Spatafora J.W."/>
            <person name="Maurice S."/>
            <person name="Pangilinan J."/>
            <person name="Andreopoulos W."/>
            <person name="LaButti K."/>
            <person name="Hundley H."/>
            <person name="Na H."/>
            <person name="Kuo A."/>
            <person name="Barry K."/>
            <person name="Lipzen A."/>
            <person name="Henrissat B."/>
            <person name="Riley R."/>
            <person name="Ahrendt S."/>
            <person name="Nagy L.G."/>
            <person name="Grigoriev I.V."/>
            <person name="Martin F."/>
            <person name="Rosso M.N."/>
        </authorList>
    </citation>
    <scope>NUCLEOTIDE SEQUENCE [LARGE SCALE GENOMIC DNA]</scope>
    <source>
        <strain evidence="14 15">CIRM-BRFM 1785</strain>
    </source>
</reference>
<dbReference type="InterPro" id="IPR057308">
    <property type="entry name" value="CHCR_PEP5_VPS11"/>
</dbReference>
<feature type="repeat" description="CHCR" evidence="11">
    <location>
        <begin position="428"/>
        <end position="581"/>
    </location>
</feature>
<dbReference type="Proteomes" id="UP000814176">
    <property type="component" value="Unassembled WGS sequence"/>
</dbReference>
<keyword evidence="9" id="KW-0833">Ubl conjugation pathway</keyword>
<dbReference type="InterPro" id="IPR001841">
    <property type="entry name" value="Znf_RING"/>
</dbReference>
<dbReference type="PROSITE" id="PS50089">
    <property type="entry name" value="ZF_RING_2"/>
    <property type="match status" value="1"/>
</dbReference>
<evidence type="ECO:0000256" key="2">
    <source>
        <dbReference type="ARBA" id="ARBA00022448"/>
    </source>
</evidence>
<keyword evidence="3" id="KW-0479">Metal-binding</keyword>
<dbReference type="Gene3D" id="1.25.40.10">
    <property type="entry name" value="Tetratricopeptide repeat domain"/>
    <property type="match status" value="1"/>
</dbReference>
<comment type="caution">
    <text evidence="14">The sequence shown here is derived from an EMBL/GenBank/DDBJ whole genome shotgun (WGS) entry which is preliminary data.</text>
</comment>
<comment type="subcellular location">
    <subcellularLocation>
        <location evidence="8">Endomembrane system</location>
        <topology evidence="8">Peripheral membrane protein</topology>
        <orientation evidence="8">Cytoplasmic side</orientation>
    </subcellularLocation>
    <subcellularLocation>
        <location evidence="9">Vacuole membrane</location>
        <topology evidence="9">Peripheral membrane protein</topology>
        <orientation evidence="9">Cytoplasmic side</orientation>
    </subcellularLocation>
</comment>
<evidence type="ECO:0000256" key="5">
    <source>
        <dbReference type="ARBA" id="ARBA00022833"/>
    </source>
</evidence>
<dbReference type="EMBL" id="JADCUA010000020">
    <property type="protein sequence ID" value="KAH9832834.1"/>
    <property type="molecule type" value="Genomic_DNA"/>
</dbReference>
<evidence type="ECO:0000256" key="1">
    <source>
        <dbReference type="ARBA" id="ARBA00007070"/>
    </source>
</evidence>
<sequence length="1036" mass="114515">MAAQAAALSAPAWRQFTFFDVMPVKDVHDLASTPEIFKKTPEISTAIASSLGPLVADIHGSIYSLNRDFEITNSWIVHTNGRVTHMVERKGILITLGEEESARHPFLKVWNLEVIDKKTGAPVLLRSTKLQSGSRPHPVSTIAVTATLSYLAVGLADGTVLLYRHLDQSIFSGSTSLTALPKPRTVHESPAEPVTGLGFRESDEETPNVYLFIVTLNRVLAYQASGKGSGAAPTVVSEAGCGLGCATMDRHAKNMVVAKDEAVYICGTDNRGSSYAYEGPKASIHTHRNYLVIVSPPIVPTATSASATVRNFAARANPSANKDITKVAVFDLENKFVAFSGTFNEGVREVISVFDKVFVLSNDGVLSCLEEKPTSVKLDMLYRKGLYPTALNLAKSQQLDEASVADIHRQYGDHLYTKGDYDGAMQQFIKTIGHVQASYVIRKFLDAQRIHNLVTYLQELHAQGRANADHTTLLLNTYTKLKDVSRLDSFIKREASRETDELPFDLDTAIRVCRQAGYFEHASYLAKKYERHEDYLRIQIEDAGKHKDALLYLRKLGTEAAEANLARYGRAMLNSLPEETTQLLIDICTSLVPLTFDEDDERAVPTRQASSNGPSYLSYLALNRSSTPAQASDNVPPSSASTMTARPAVITGRDSAPETSRASTPPPATTTTSSVPKTRSTGVKRPSPQLYFAHFIDHRDHFVRFLESVALKRWGQDVDVTAASVSVEVDPSADEESEKRDQQAVWNTLLELYLGQPDGIDKALRILRSQDIPYDPTHALILCSTCSYAPGLVLLWERAGMHEDIVRHWIDAHYKGDATASGEVIRALDKYGSEHPGLYPLVLRFLTSSPELLSRHTEDLQGVLQVVEENNIIQPLSVVQVLSRNGVTSVGLVKEWLMSRIRQAQEEVRTDQQLIDSYRAETQAKLRQVEELSDSDHPRVFHVTQCAVCQGQLDLPSVHFMCNHSYHQRCLGEHEAECPNCARSHGIIKEIRRNNERLADQHDLFLQEVREGGFSTLAAGFGRGSLNAARLEDVSA</sequence>
<keyword evidence="6 9" id="KW-0653">Protein transport</keyword>
<dbReference type="InterPro" id="IPR016528">
    <property type="entry name" value="VPS11"/>
</dbReference>
<dbReference type="PANTHER" id="PTHR23323:SF24">
    <property type="entry name" value="VACUOLAR PROTEIN SORTING-ASSOCIATED PROTEIN 11 HOMOLOG"/>
    <property type="match status" value="1"/>
</dbReference>
<feature type="region of interest" description="Disordered" evidence="12">
    <location>
        <begin position="627"/>
        <end position="683"/>
    </location>
</feature>
<keyword evidence="4 10" id="KW-0863">Zinc-finger</keyword>
<dbReference type="PIRSF" id="PIRSF007860">
    <property type="entry name" value="VPS11"/>
    <property type="match status" value="1"/>
</dbReference>
<accession>A0ABQ8K714</accession>
<keyword evidence="9" id="KW-0808">Transferase</keyword>
<dbReference type="InterPro" id="IPR024763">
    <property type="entry name" value="VPS11_C"/>
</dbReference>
<evidence type="ECO:0000256" key="12">
    <source>
        <dbReference type="SAM" id="MobiDB-lite"/>
    </source>
</evidence>
<gene>
    <name evidence="14" type="ORF">C8Q71DRAFT_775192</name>
</gene>
<evidence type="ECO:0000256" key="6">
    <source>
        <dbReference type="ARBA" id="ARBA00022927"/>
    </source>
</evidence>
<evidence type="ECO:0000256" key="10">
    <source>
        <dbReference type="PROSITE-ProRule" id="PRU00175"/>
    </source>
</evidence>
<evidence type="ECO:0000259" key="13">
    <source>
        <dbReference type="PROSITE" id="PS50089"/>
    </source>
</evidence>
<evidence type="ECO:0000313" key="15">
    <source>
        <dbReference type="Proteomes" id="UP000814176"/>
    </source>
</evidence>
<keyword evidence="5" id="KW-0862">Zinc</keyword>
<proteinExistence type="inferred from homology"/>
<evidence type="ECO:0000256" key="9">
    <source>
        <dbReference type="PIRNR" id="PIRNR007860"/>
    </source>
</evidence>
<evidence type="ECO:0000256" key="7">
    <source>
        <dbReference type="ARBA" id="ARBA00023136"/>
    </source>
</evidence>
<feature type="compositionally biased region" description="Polar residues" evidence="12">
    <location>
        <begin position="627"/>
        <end position="644"/>
    </location>
</feature>
<evidence type="ECO:0000256" key="4">
    <source>
        <dbReference type="ARBA" id="ARBA00022771"/>
    </source>
</evidence>
<keyword evidence="15" id="KW-1185">Reference proteome</keyword>
<evidence type="ECO:0000256" key="8">
    <source>
        <dbReference type="ARBA" id="ARBA00029433"/>
    </source>
</evidence>
<dbReference type="GeneID" id="72005322"/>
<keyword evidence="7 9" id="KW-0472">Membrane</keyword>
<dbReference type="Pfam" id="PF17122">
    <property type="entry name" value="zf-C3H2C3"/>
    <property type="match status" value="1"/>
</dbReference>
<dbReference type="Pfam" id="PF23341">
    <property type="entry name" value="PEP5_VPS11_N"/>
    <property type="match status" value="1"/>
</dbReference>
<dbReference type="PROSITE" id="PS50236">
    <property type="entry name" value="CHCR"/>
    <property type="match status" value="1"/>
</dbReference>
<evidence type="ECO:0000256" key="11">
    <source>
        <dbReference type="PROSITE-ProRule" id="PRU01006"/>
    </source>
</evidence>
<dbReference type="RefSeq" id="XP_047775600.1">
    <property type="nucleotide sequence ID" value="XM_047924590.1"/>
</dbReference>
<comment type="similarity">
    <text evidence="1 9">Belongs to the VPS11 family.</text>
</comment>
<dbReference type="Pfam" id="PF23356">
    <property type="entry name" value="TPR_PEP5_VPS11"/>
    <property type="match status" value="2"/>
</dbReference>
<keyword evidence="9" id="KW-0926">Vacuole</keyword>
<keyword evidence="2 9" id="KW-0813">Transport</keyword>
<dbReference type="InterPro" id="IPR013083">
    <property type="entry name" value="Znf_RING/FYVE/PHD"/>
</dbReference>
<dbReference type="InterPro" id="IPR057307">
    <property type="entry name" value="PEP5_VPS11_N"/>
</dbReference>
<comment type="catalytic activity">
    <reaction evidence="9">
        <text>S-ubiquitinyl-[E2 ubiquitin-conjugating enzyme]-L-cysteine + [acceptor protein]-L-lysine = [E2 ubiquitin-conjugating enzyme]-L-cysteine + N(6)-ubiquitinyl-[acceptor protein]-L-lysine.</text>
        <dbReference type="EC" id="2.3.2.27"/>
    </reaction>
</comment>
<dbReference type="CDD" id="cd16688">
    <property type="entry name" value="RING-H2_Vps11"/>
    <property type="match status" value="1"/>
</dbReference>
<evidence type="ECO:0000256" key="3">
    <source>
        <dbReference type="ARBA" id="ARBA00022723"/>
    </source>
</evidence>
<dbReference type="InterPro" id="IPR016024">
    <property type="entry name" value="ARM-type_fold"/>
</dbReference>
<feature type="compositionally biased region" description="Low complexity" evidence="12">
    <location>
        <begin position="657"/>
        <end position="681"/>
    </location>
</feature>
<dbReference type="InterPro" id="IPR000547">
    <property type="entry name" value="Clathrin_H-chain/VPS_repeat"/>
</dbReference>
<name>A0ABQ8K714_9APHY</name>
<feature type="domain" description="RING-type" evidence="13">
    <location>
        <begin position="946"/>
        <end position="981"/>
    </location>
</feature>
<comment type="subunit">
    <text evidence="9">Component of the homotypic vacuole fusion and vacuole protein sorting (HOPS) complex. Component of the class C core vacuole/endosome tethering (CORVET) complex.</text>
</comment>
<dbReference type="Pfam" id="PF12451">
    <property type="entry name" value="VPS11_C"/>
    <property type="match status" value="1"/>
</dbReference>